<evidence type="ECO:0000256" key="5">
    <source>
        <dbReference type="ARBA" id="ARBA00038359"/>
    </source>
</evidence>
<keyword evidence="3 6" id="KW-1133">Transmembrane helix</keyword>
<gene>
    <name evidence="8" type="ORF">LY79DRAFT_567814</name>
</gene>
<dbReference type="EMBL" id="JAHLJV010000086">
    <property type="protein sequence ID" value="KAK1573748.1"/>
    <property type="molecule type" value="Genomic_DNA"/>
</dbReference>
<name>A0AAD8UZZ6_9PEZI</name>
<dbReference type="InterPro" id="IPR052337">
    <property type="entry name" value="SAT4-like"/>
</dbReference>
<evidence type="ECO:0000313" key="9">
    <source>
        <dbReference type="Proteomes" id="UP001230504"/>
    </source>
</evidence>
<dbReference type="GO" id="GO:0016020">
    <property type="term" value="C:membrane"/>
    <property type="evidence" value="ECO:0007669"/>
    <property type="project" value="UniProtKB-SubCell"/>
</dbReference>
<accession>A0AAD8UZZ6</accession>
<feature type="transmembrane region" description="Helical" evidence="6">
    <location>
        <begin position="53"/>
        <end position="77"/>
    </location>
</feature>
<dbReference type="Proteomes" id="UP001230504">
    <property type="component" value="Unassembled WGS sequence"/>
</dbReference>
<comment type="subcellular location">
    <subcellularLocation>
        <location evidence="1">Membrane</location>
        <topology evidence="1">Multi-pass membrane protein</topology>
    </subcellularLocation>
</comment>
<dbReference type="PANTHER" id="PTHR33048:SF15">
    <property type="entry name" value="INTEGRAL MEMBRANE PROTEIN"/>
    <property type="match status" value="1"/>
</dbReference>
<comment type="similarity">
    <text evidence="5">Belongs to the SAT4 family.</text>
</comment>
<keyword evidence="9" id="KW-1185">Reference proteome</keyword>
<dbReference type="PANTHER" id="PTHR33048">
    <property type="entry name" value="PTH11-LIKE INTEGRAL MEMBRANE PROTEIN (AFU_ORTHOLOGUE AFUA_5G11245)"/>
    <property type="match status" value="1"/>
</dbReference>
<evidence type="ECO:0000256" key="4">
    <source>
        <dbReference type="ARBA" id="ARBA00023136"/>
    </source>
</evidence>
<dbReference type="RefSeq" id="XP_060409333.1">
    <property type="nucleotide sequence ID" value="XM_060558920.1"/>
</dbReference>
<feature type="transmembrane region" description="Helical" evidence="6">
    <location>
        <begin position="179"/>
        <end position="199"/>
    </location>
</feature>
<evidence type="ECO:0000256" key="1">
    <source>
        <dbReference type="ARBA" id="ARBA00004141"/>
    </source>
</evidence>
<organism evidence="8 9">
    <name type="scientific">Colletotrichum navitas</name>
    <dbReference type="NCBI Taxonomy" id="681940"/>
    <lineage>
        <taxon>Eukaryota</taxon>
        <taxon>Fungi</taxon>
        <taxon>Dikarya</taxon>
        <taxon>Ascomycota</taxon>
        <taxon>Pezizomycotina</taxon>
        <taxon>Sordariomycetes</taxon>
        <taxon>Hypocreomycetidae</taxon>
        <taxon>Glomerellales</taxon>
        <taxon>Glomerellaceae</taxon>
        <taxon>Colletotrichum</taxon>
        <taxon>Colletotrichum graminicola species complex</taxon>
    </lineage>
</organism>
<protein>
    <recommendedName>
        <fullName evidence="7">Rhodopsin domain-containing protein</fullName>
    </recommendedName>
</protein>
<dbReference type="GeneID" id="85443160"/>
<keyword evidence="4 6" id="KW-0472">Membrane</keyword>
<dbReference type="AlphaFoldDB" id="A0AAD8UZZ6"/>
<feature type="transmembrane region" description="Helical" evidence="6">
    <location>
        <begin position="130"/>
        <end position="150"/>
    </location>
</feature>
<comment type="caution">
    <text evidence="8">The sequence shown here is derived from an EMBL/GenBank/DDBJ whole genome shotgun (WGS) entry which is preliminary data.</text>
</comment>
<evidence type="ECO:0000256" key="2">
    <source>
        <dbReference type="ARBA" id="ARBA00022692"/>
    </source>
</evidence>
<feature type="transmembrane region" description="Helical" evidence="6">
    <location>
        <begin position="97"/>
        <end position="118"/>
    </location>
</feature>
<sequence length="380" mass="41302">MTPDSNAWHAIKPQGLALAIVVTGIIFLALTTVVVTIRCWIRFRANNVGLDDFAMVAGYVVNVLHTLVAIRGGFTGLGSRDAVLNGAARMEGLKSLLIWQALYSAGLCFIKASISITLMRITTQKVYHRILIGLLVFCSVVSATSIIVILNQCHPLERYWDKAVPGSCMAPASATAMSYISSAVNVLTDISVATIPIFLLRHVQMRSQLKFYIRMLFGLGLLAGVASTIRLGFTSAYMETTDFLYNTGKVVLCTILECSIGIIAGSLPILRTFFARLARDYSSGTGTGHNSKFKTIHLTYGQSNTRRTTQCELDTYVHISGGENENDNNGSENRDAKKRVTLTRKVIVVTTDVRQTSDGLDELSTGGIATPPKVMVAPRV</sequence>
<reference evidence="8" key="1">
    <citation type="submission" date="2021-06" db="EMBL/GenBank/DDBJ databases">
        <title>Comparative genomics, transcriptomics and evolutionary studies reveal genomic signatures of adaptation to plant cell wall in hemibiotrophic fungi.</title>
        <authorList>
            <consortium name="DOE Joint Genome Institute"/>
            <person name="Baroncelli R."/>
            <person name="Diaz J.F."/>
            <person name="Benocci T."/>
            <person name="Peng M."/>
            <person name="Battaglia E."/>
            <person name="Haridas S."/>
            <person name="Andreopoulos W."/>
            <person name="Labutti K."/>
            <person name="Pangilinan J."/>
            <person name="Floch G.L."/>
            <person name="Makela M.R."/>
            <person name="Henrissat B."/>
            <person name="Grigoriev I.V."/>
            <person name="Crouch J.A."/>
            <person name="De Vries R.P."/>
            <person name="Sukno S.A."/>
            <person name="Thon M.R."/>
        </authorList>
    </citation>
    <scope>NUCLEOTIDE SEQUENCE</scope>
    <source>
        <strain evidence="8">CBS 125086</strain>
    </source>
</reference>
<feature type="transmembrane region" description="Helical" evidence="6">
    <location>
        <begin position="211"/>
        <end position="229"/>
    </location>
</feature>
<dbReference type="InterPro" id="IPR049326">
    <property type="entry name" value="Rhodopsin_dom_fungi"/>
</dbReference>
<evidence type="ECO:0000256" key="3">
    <source>
        <dbReference type="ARBA" id="ARBA00022989"/>
    </source>
</evidence>
<feature type="transmembrane region" description="Helical" evidence="6">
    <location>
        <begin position="249"/>
        <end position="270"/>
    </location>
</feature>
<evidence type="ECO:0000313" key="8">
    <source>
        <dbReference type="EMBL" id="KAK1573748.1"/>
    </source>
</evidence>
<feature type="domain" description="Rhodopsin" evidence="7">
    <location>
        <begin position="37"/>
        <end position="275"/>
    </location>
</feature>
<dbReference type="Pfam" id="PF20684">
    <property type="entry name" value="Fung_rhodopsin"/>
    <property type="match status" value="1"/>
</dbReference>
<evidence type="ECO:0000256" key="6">
    <source>
        <dbReference type="SAM" id="Phobius"/>
    </source>
</evidence>
<feature type="transmembrane region" description="Helical" evidence="6">
    <location>
        <begin position="16"/>
        <end position="41"/>
    </location>
</feature>
<proteinExistence type="inferred from homology"/>
<evidence type="ECO:0000259" key="7">
    <source>
        <dbReference type="Pfam" id="PF20684"/>
    </source>
</evidence>
<keyword evidence="2 6" id="KW-0812">Transmembrane</keyword>